<gene>
    <name evidence="1" type="ORF">DSYM_11520</name>
</gene>
<name>A0A809QYF5_9PROT</name>
<evidence type="ECO:0000313" key="2">
    <source>
        <dbReference type="Proteomes" id="UP000662914"/>
    </source>
</evidence>
<dbReference type="EMBL" id="AP021857">
    <property type="protein sequence ID" value="BBO20453.1"/>
    <property type="molecule type" value="Genomic_DNA"/>
</dbReference>
<sequence length="74" mass="7593">MSGLTPLEKTGNLFKVTSDIGKGLCALGQVLSAADLERLDDATLSGLGCLLETIGGQLLETSHHGRDIAGVEPS</sequence>
<organism evidence="1 2">
    <name type="scientific">Candidatus Desulfobacillus denitrificans</name>
    <dbReference type="NCBI Taxonomy" id="2608985"/>
    <lineage>
        <taxon>Bacteria</taxon>
        <taxon>Pseudomonadati</taxon>
        <taxon>Pseudomonadota</taxon>
        <taxon>Betaproteobacteria</taxon>
        <taxon>Candidatus Desulfobacillus</taxon>
    </lineage>
</organism>
<dbReference type="KEGG" id="ddz:DSYM_11520"/>
<dbReference type="Proteomes" id="UP000662914">
    <property type="component" value="Chromosome"/>
</dbReference>
<protein>
    <submittedName>
        <fullName evidence="1">Uncharacterized protein</fullName>
    </submittedName>
</protein>
<proteinExistence type="predicted"/>
<reference evidence="1" key="1">
    <citation type="journal article" name="DNA Res.">
        <title>The physiological potential of anammox bacteria as revealed by their core genome structure.</title>
        <authorList>
            <person name="Okubo T."/>
            <person name="Toyoda A."/>
            <person name="Fukuhara K."/>
            <person name="Uchiyama I."/>
            <person name="Harigaya Y."/>
            <person name="Kuroiwa M."/>
            <person name="Suzuki T."/>
            <person name="Murakami Y."/>
            <person name="Suwa Y."/>
            <person name="Takami H."/>
        </authorList>
    </citation>
    <scope>NUCLEOTIDE SEQUENCE</scope>
    <source>
        <strain evidence="1">317325-3</strain>
    </source>
</reference>
<evidence type="ECO:0000313" key="1">
    <source>
        <dbReference type="EMBL" id="BBO20453.1"/>
    </source>
</evidence>
<dbReference type="AlphaFoldDB" id="A0A809QYF5"/>
<accession>A0A809QYF5</accession>